<sequence>MKTTWVRAAIGTGAWVAVSIGAIGIALHFSPSSARVLVLAASGAPYLMACALIGLLAFLALGKRAGVAVAGLVVIGAVTTQAPLYIGDADLAEGPVVHVMQTNILYGEADAAAVVTEVRERNIGLLTVDELSPEAVEALARAGLDTVLPYRHLSPAPAANGTGIWSAYPLSDTVEYDGFVMNQISATAEIPGAGPVGVYAFHPVPPVFDAHVWADELSRLHDILEQAPGKRPVVAGADFNATYDHSQFRVLLSGRFGDAAEQVGAGHLRTYPTDKRIPPVVGIDHILVAGGSATEVETVSVPGSDHRAVIAQLRLDGMPE</sequence>
<dbReference type="Gene3D" id="3.60.10.10">
    <property type="entry name" value="Endonuclease/exonuclease/phosphatase"/>
    <property type="match status" value="1"/>
</dbReference>
<keyword evidence="1" id="KW-0472">Membrane</keyword>
<protein>
    <submittedName>
        <fullName evidence="3">Transmembrane protein</fullName>
    </submittedName>
</protein>
<evidence type="ECO:0000256" key="1">
    <source>
        <dbReference type="SAM" id="Phobius"/>
    </source>
</evidence>
<dbReference type="AlphaFoldDB" id="A0A2X4UI90"/>
<dbReference type="GO" id="GO:0003824">
    <property type="term" value="F:catalytic activity"/>
    <property type="evidence" value="ECO:0007669"/>
    <property type="project" value="InterPro"/>
</dbReference>
<dbReference type="SUPFAM" id="SSF56219">
    <property type="entry name" value="DNase I-like"/>
    <property type="match status" value="1"/>
</dbReference>
<dbReference type="EMBL" id="LS483468">
    <property type="protein sequence ID" value="SQI39576.1"/>
    <property type="molecule type" value="Genomic_DNA"/>
</dbReference>
<keyword evidence="1" id="KW-1133">Transmembrane helix</keyword>
<dbReference type="InterPro" id="IPR036691">
    <property type="entry name" value="Endo/exonu/phosph_ase_sf"/>
</dbReference>
<feature type="transmembrane region" description="Helical" evidence="1">
    <location>
        <begin position="67"/>
        <end position="86"/>
    </location>
</feature>
<organism evidence="3 4">
    <name type="scientific">Rhodococcus coprophilus</name>
    <dbReference type="NCBI Taxonomy" id="38310"/>
    <lineage>
        <taxon>Bacteria</taxon>
        <taxon>Bacillati</taxon>
        <taxon>Actinomycetota</taxon>
        <taxon>Actinomycetes</taxon>
        <taxon>Mycobacteriales</taxon>
        <taxon>Nocardiaceae</taxon>
        <taxon>Rhodococcus</taxon>
    </lineage>
</organism>
<proteinExistence type="predicted"/>
<dbReference type="RefSeq" id="WP_169848840.1">
    <property type="nucleotide sequence ID" value="NZ_JAFBBL010000001.1"/>
</dbReference>
<accession>A0A2X4UI90</accession>
<dbReference type="InterPro" id="IPR005135">
    <property type="entry name" value="Endo/exonuclease/phosphatase"/>
</dbReference>
<evidence type="ECO:0000313" key="4">
    <source>
        <dbReference type="Proteomes" id="UP000249091"/>
    </source>
</evidence>
<evidence type="ECO:0000313" key="3">
    <source>
        <dbReference type="EMBL" id="SQI39576.1"/>
    </source>
</evidence>
<feature type="transmembrane region" description="Helical" evidence="1">
    <location>
        <begin position="12"/>
        <end position="30"/>
    </location>
</feature>
<dbReference type="STRING" id="1219011.GCA_001895045_01218"/>
<feature type="transmembrane region" description="Helical" evidence="1">
    <location>
        <begin position="36"/>
        <end position="60"/>
    </location>
</feature>
<dbReference type="Pfam" id="PF03372">
    <property type="entry name" value="Exo_endo_phos"/>
    <property type="match status" value="1"/>
</dbReference>
<keyword evidence="4" id="KW-1185">Reference proteome</keyword>
<feature type="domain" description="Endonuclease/exonuclease/phosphatase" evidence="2">
    <location>
        <begin position="100"/>
        <end position="306"/>
    </location>
</feature>
<evidence type="ECO:0000259" key="2">
    <source>
        <dbReference type="Pfam" id="PF03372"/>
    </source>
</evidence>
<gene>
    <name evidence="3" type="ORF">NCTC10994_04190</name>
</gene>
<reference evidence="3 4" key="1">
    <citation type="submission" date="2018-06" db="EMBL/GenBank/DDBJ databases">
        <authorList>
            <consortium name="Pathogen Informatics"/>
            <person name="Doyle S."/>
        </authorList>
    </citation>
    <scope>NUCLEOTIDE SEQUENCE [LARGE SCALE GENOMIC DNA]</scope>
    <source>
        <strain evidence="3 4">NCTC10994</strain>
    </source>
</reference>
<dbReference type="Proteomes" id="UP000249091">
    <property type="component" value="Chromosome 1"/>
</dbReference>
<keyword evidence="1 3" id="KW-0812">Transmembrane</keyword>
<name>A0A2X4UI90_9NOCA</name>
<dbReference type="KEGG" id="rcr:NCTC10994_04190"/>